<keyword evidence="1 3" id="KW-0413">Isomerase</keyword>
<evidence type="ECO:0000256" key="1">
    <source>
        <dbReference type="RuleBase" id="RU003513"/>
    </source>
</evidence>
<keyword evidence="4" id="KW-1185">Reference proteome</keyword>
<comment type="caution">
    <text evidence="3">The sequence shown here is derived from an EMBL/GenBank/DDBJ whole genome shotgun (WGS) entry which is preliminary data.</text>
</comment>
<dbReference type="GO" id="GO:0008761">
    <property type="term" value="F:UDP-N-acetylglucosamine 2-epimerase activity"/>
    <property type="evidence" value="ECO:0007669"/>
    <property type="project" value="UniProtKB-EC"/>
</dbReference>
<dbReference type="InterPro" id="IPR003331">
    <property type="entry name" value="UDP_GlcNAc_Epimerase_2_dom"/>
</dbReference>
<dbReference type="EC" id="5.1.3.14" evidence="3"/>
<dbReference type="PANTHER" id="PTHR43174">
    <property type="entry name" value="UDP-N-ACETYLGLUCOSAMINE 2-EPIMERASE"/>
    <property type="match status" value="1"/>
</dbReference>
<dbReference type="OrthoDB" id="9803238at2"/>
<dbReference type="Proteomes" id="UP000320359">
    <property type="component" value="Unassembled WGS sequence"/>
</dbReference>
<protein>
    <submittedName>
        <fullName evidence="3">UDP-N-acetylglucosamine 2-epimerase (Non-hydrolyzing)</fullName>
        <ecNumber evidence="3">5.1.3.14</ecNumber>
    </submittedName>
</protein>
<organism evidence="3 4">
    <name type="scientific">Aliidiomarina halalkaliphila</name>
    <dbReference type="NCBI Taxonomy" id="2593535"/>
    <lineage>
        <taxon>Bacteria</taxon>
        <taxon>Pseudomonadati</taxon>
        <taxon>Pseudomonadota</taxon>
        <taxon>Gammaproteobacteria</taxon>
        <taxon>Alteromonadales</taxon>
        <taxon>Idiomarinaceae</taxon>
        <taxon>Aliidiomarina</taxon>
    </lineage>
</organism>
<name>A0A552X5B1_9GAMM</name>
<accession>A0A552X5B1</accession>
<dbReference type="Gene3D" id="3.40.50.2000">
    <property type="entry name" value="Glycogen Phosphorylase B"/>
    <property type="match status" value="2"/>
</dbReference>
<dbReference type="CDD" id="cd03786">
    <property type="entry name" value="GTB_UDP-GlcNAc_2-Epimerase"/>
    <property type="match status" value="1"/>
</dbReference>
<feature type="domain" description="UDP-N-acetylglucosamine 2-epimerase" evidence="2">
    <location>
        <begin position="28"/>
        <end position="361"/>
    </location>
</feature>
<dbReference type="NCBIfam" id="TIGR00236">
    <property type="entry name" value="wecB"/>
    <property type="match status" value="1"/>
</dbReference>
<proteinExistence type="inferred from homology"/>
<dbReference type="SUPFAM" id="SSF53756">
    <property type="entry name" value="UDP-Glycosyltransferase/glycogen phosphorylase"/>
    <property type="match status" value="1"/>
</dbReference>
<evidence type="ECO:0000313" key="3">
    <source>
        <dbReference type="EMBL" id="TRW50188.1"/>
    </source>
</evidence>
<evidence type="ECO:0000313" key="4">
    <source>
        <dbReference type="Proteomes" id="UP000320359"/>
    </source>
</evidence>
<comment type="similarity">
    <text evidence="1">Belongs to the UDP-N-acetylglucosamine 2-epimerase family.</text>
</comment>
<dbReference type="InterPro" id="IPR029767">
    <property type="entry name" value="WecB-like"/>
</dbReference>
<dbReference type="PANTHER" id="PTHR43174:SF1">
    <property type="entry name" value="UDP-N-ACETYLGLUCOSAMINE 2-EPIMERASE"/>
    <property type="match status" value="1"/>
</dbReference>
<dbReference type="AlphaFoldDB" id="A0A552X5B1"/>
<dbReference type="EMBL" id="VJWL01000001">
    <property type="protein sequence ID" value="TRW50188.1"/>
    <property type="molecule type" value="Genomic_DNA"/>
</dbReference>
<reference evidence="3 4" key="1">
    <citation type="submission" date="2019-07" db="EMBL/GenBank/DDBJ databases">
        <authorList>
            <person name="Yang M."/>
            <person name="Zhao D."/>
            <person name="Xiang H."/>
        </authorList>
    </citation>
    <scope>NUCLEOTIDE SEQUENCE [LARGE SCALE GENOMIC DNA]</scope>
    <source>
        <strain evidence="3 4">IM1326</strain>
    </source>
</reference>
<gene>
    <name evidence="3" type="ORF">FM042_04965</name>
</gene>
<dbReference type="Pfam" id="PF02350">
    <property type="entry name" value="Epimerase_2"/>
    <property type="match status" value="1"/>
</dbReference>
<sequence>MKKLKVVTVVGTRPEIIRLACVIKKLDEYCEHILVHTGQNYDYELNEIFFNDLDIRKPDYFLGAAGATGAETIGNVVILVDRLLAEVRPDALLVLGDTNSCMAVLPAKRRKIPTFHMEAGNRCFDQRVPEEINRRIVDHMADINLTYSSIARDYLIHEGLPADMVIKTGSPMFEVLLTYREAIEQSDILERLELQEQNFFLVSAHREENIDSDRNFLKLVESLNTIGETYKIPIIVSTHPRTKKRVDEMGVTFNTEVRLLKPLGFKDYNKLQLNAKAVLSDSGTINEESSILNFPALNIREAHERPEGMEEAAVIMTGVQKNRIMQSLAIVASQPRGEERLIRKVSDYSMPNVSDKVVRIIHSYTDYVNRVVWKKY</sequence>
<dbReference type="RefSeq" id="WP_143234909.1">
    <property type="nucleotide sequence ID" value="NZ_VJWL01000001.1"/>
</dbReference>
<evidence type="ECO:0000259" key="2">
    <source>
        <dbReference type="Pfam" id="PF02350"/>
    </source>
</evidence>